<sequence>MTSENRQTGAAPDDSTAGESDGAPDHKVAADGDPDHKVAAGGGSDHEAATGGGSDRKVPVDGGPDHEAAEDARAEREVAELVGRLAEPGDMDGAERRKLLGRLTKSLARGARRAKASGEGRGRWLTDVFMAVAPRIPIRDLQTLSEHYRGLTSEALADDLVRTATKATMAVGAIGGAVAAAEFAAPPLLLSAPAQLVAETLVVAAIEVKLIAELHEVYGIQVPGTGSQRAMAFAMAWSKQRGVDPMAPGTMTVALGTAAKTALRNRLMRTLGRHLTTFGPFLTGAVAGGFLNRAATKKLGEVVRADLRVHRALPPGKS</sequence>
<accession>A0ABV5TLP3</accession>
<evidence type="ECO:0008006" key="4">
    <source>
        <dbReference type="Google" id="ProtNLM"/>
    </source>
</evidence>
<evidence type="ECO:0000313" key="3">
    <source>
        <dbReference type="Proteomes" id="UP001589610"/>
    </source>
</evidence>
<protein>
    <recommendedName>
        <fullName evidence="4">EcsC family protein</fullName>
    </recommendedName>
</protein>
<organism evidence="2 3">
    <name type="scientific">Streptosporangium vulgare</name>
    <dbReference type="NCBI Taxonomy" id="46190"/>
    <lineage>
        <taxon>Bacteria</taxon>
        <taxon>Bacillati</taxon>
        <taxon>Actinomycetota</taxon>
        <taxon>Actinomycetes</taxon>
        <taxon>Streptosporangiales</taxon>
        <taxon>Streptosporangiaceae</taxon>
        <taxon>Streptosporangium</taxon>
    </lineage>
</organism>
<dbReference type="RefSeq" id="WP_344744587.1">
    <property type="nucleotide sequence ID" value="NZ_BAAAWW010000046.1"/>
</dbReference>
<reference evidence="2 3" key="1">
    <citation type="submission" date="2024-09" db="EMBL/GenBank/DDBJ databases">
        <authorList>
            <person name="Sun Q."/>
            <person name="Mori K."/>
        </authorList>
    </citation>
    <scope>NUCLEOTIDE SEQUENCE [LARGE SCALE GENOMIC DNA]</scope>
    <source>
        <strain evidence="2 3">JCM 3028</strain>
    </source>
</reference>
<dbReference type="Proteomes" id="UP001589610">
    <property type="component" value="Unassembled WGS sequence"/>
</dbReference>
<evidence type="ECO:0000256" key="1">
    <source>
        <dbReference type="SAM" id="MobiDB-lite"/>
    </source>
</evidence>
<dbReference type="EMBL" id="JBHMBS010000020">
    <property type="protein sequence ID" value="MFB9680047.1"/>
    <property type="molecule type" value="Genomic_DNA"/>
</dbReference>
<feature type="region of interest" description="Disordered" evidence="1">
    <location>
        <begin position="1"/>
        <end position="76"/>
    </location>
</feature>
<evidence type="ECO:0000313" key="2">
    <source>
        <dbReference type="EMBL" id="MFB9680047.1"/>
    </source>
</evidence>
<proteinExistence type="predicted"/>
<comment type="caution">
    <text evidence="2">The sequence shown here is derived from an EMBL/GenBank/DDBJ whole genome shotgun (WGS) entry which is preliminary data.</text>
</comment>
<gene>
    <name evidence="2" type="ORF">ACFFRH_31590</name>
</gene>
<feature type="compositionally biased region" description="Basic and acidic residues" evidence="1">
    <location>
        <begin position="23"/>
        <end position="76"/>
    </location>
</feature>
<keyword evidence="3" id="KW-1185">Reference proteome</keyword>
<name>A0ABV5TLP3_9ACTN</name>